<evidence type="ECO:0000313" key="10">
    <source>
        <dbReference type="EMBL" id="GAB1297888.1"/>
    </source>
</evidence>
<keyword evidence="5" id="KW-0372">Hormone</keyword>
<accession>A0ABQ0FF57</accession>
<protein>
    <submittedName>
        <fullName evidence="10">Urocortin-3</fullName>
    </submittedName>
</protein>
<feature type="region of interest" description="Disordered" evidence="8">
    <location>
        <begin position="1"/>
        <end position="20"/>
    </location>
</feature>
<dbReference type="Pfam" id="PF00473">
    <property type="entry name" value="CRF"/>
    <property type="match status" value="1"/>
</dbReference>
<feature type="region of interest" description="Disordered" evidence="8">
    <location>
        <begin position="119"/>
        <end position="177"/>
    </location>
</feature>
<keyword evidence="4" id="KW-0964">Secreted</keyword>
<dbReference type="PANTHER" id="PTHR17575">
    <property type="entry name" value="UROCORTIN-2 AND 3"/>
    <property type="match status" value="1"/>
</dbReference>
<feature type="domain" description="Corticotropin-releasing factor" evidence="9">
    <location>
        <begin position="185"/>
        <end position="222"/>
    </location>
</feature>
<evidence type="ECO:0000256" key="5">
    <source>
        <dbReference type="ARBA" id="ARBA00022702"/>
    </source>
</evidence>
<dbReference type="Proteomes" id="UP001623349">
    <property type="component" value="Unassembled WGS sequence"/>
</dbReference>
<comment type="caution">
    <text evidence="10">The sequence shown here is derived from an EMBL/GenBank/DDBJ whole genome shotgun (WGS) entry which is preliminary data.</text>
</comment>
<organism evidence="10 11">
    <name type="scientific">Apodemus speciosus</name>
    <name type="common">Large Japanese field mouse</name>
    <dbReference type="NCBI Taxonomy" id="105296"/>
    <lineage>
        <taxon>Eukaryota</taxon>
        <taxon>Metazoa</taxon>
        <taxon>Chordata</taxon>
        <taxon>Craniata</taxon>
        <taxon>Vertebrata</taxon>
        <taxon>Euteleostomi</taxon>
        <taxon>Mammalia</taxon>
        <taxon>Eutheria</taxon>
        <taxon>Euarchontoglires</taxon>
        <taxon>Glires</taxon>
        <taxon>Rodentia</taxon>
        <taxon>Myomorpha</taxon>
        <taxon>Muroidea</taxon>
        <taxon>Muridae</taxon>
        <taxon>Murinae</taxon>
        <taxon>Apodemus</taxon>
    </lineage>
</organism>
<evidence type="ECO:0000256" key="6">
    <source>
        <dbReference type="ARBA" id="ARBA00022729"/>
    </source>
</evidence>
<dbReference type="InterPro" id="IPR024270">
    <property type="entry name" value="Urocortin_II/III"/>
</dbReference>
<comment type="subcellular location">
    <subcellularLocation>
        <location evidence="1">Secreted</location>
    </subcellularLocation>
</comment>
<dbReference type="PANTHER" id="PTHR17575:SF1">
    <property type="entry name" value="UROCORTIN-3"/>
    <property type="match status" value="1"/>
</dbReference>
<keyword evidence="6" id="KW-0732">Signal</keyword>
<dbReference type="EMBL" id="BAAFST010000013">
    <property type="protein sequence ID" value="GAB1297888.1"/>
    <property type="molecule type" value="Genomic_DNA"/>
</dbReference>
<evidence type="ECO:0000256" key="8">
    <source>
        <dbReference type="SAM" id="MobiDB-lite"/>
    </source>
</evidence>
<evidence type="ECO:0000256" key="7">
    <source>
        <dbReference type="ARBA" id="ARBA00025160"/>
    </source>
</evidence>
<gene>
    <name evidence="10" type="ORF">APTSU1_001312400</name>
</gene>
<evidence type="ECO:0000313" key="11">
    <source>
        <dbReference type="Proteomes" id="UP001623349"/>
    </source>
</evidence>
<evidence type="ECO:0000259" key="9">
    <source>
        <dbReference type="Pfam" id="PF00473"/>
    </source>
</evidence>
<evidence type="ECO:0000256" key="2">
    <source>
        <dbReference type="ARBA" id="ARBA00009287"/>
    </source>
</evidence>
<evidence type="ECO:0000256" key="3">
    <source>
        <dbReference type="ARBA" id="ARBA00011328"/>
    </source>
</evidence>
<reference evidence="10 11" key="1">
    <citation type="submission" date="2024-08" db="EMBL/GenBank/DDBJ databases">
        <title>The draft genome of Apodemus speciosus.</title>
        <authorList>
            <person name="Nabeshima K."/>
            <person name="Suzuki S."/>
            <person name="Onuma M."/>
        </authorList>
    </citation>
    <scope>NUCLEOTIDE SEQUENCE [LARGE SCALE GENOMIC DNA]</scope>
    <source>
        <strain evidence="10">IB14-021</strain>
    </source>
</reference>
<evidence type="ECO:0000256" key="4">
    <source>
        <dbReference type="ARBA" id="ARBA00022525"/>
    </source>
</evidence>
<comment type="subunit">
    <text evidence="3">Binds with high affinity to CRF receptors 2-alpha and 2-beta.</text>
</comment>
<proteinExistence type="inferred from homology"/>
<sequence length="226" mass="24729">MWSIPTERISHSPQRTIPEKTKLRPRTVRSSEDLPGALLAPKLFPSALSNSTLEQSPLTAGAMQIPTYFLLLLLLLLGGPRTSLAHKFSNAGPVFSCFNTALSEVKKSRLEHVPVLSKKSFGHLPTQDPSGEDEDEQKQVKNKRTFSGAAAGKGAGSTRYRYQSQAQPKGKLYPDKAKSDRGTKFTLSLDVPTNIMNILFNIDKAKNLRAKAAANAQLMAQIGKKK</sequence>
<comment type="similarity">
    <text evidence="2">Belongs to the sauvagine/corticotropin-releasing factor/urotensin I family.</text>
</comment>
<keyword evidence="11" id="KW-1185">Reference proteome</keyword>
<comment type="function">
    <text evidence="7">Suppresses food intake, delays gastric emptying and decreases heat-induced edema. Might represent an endogenous ligand for maintaining homeostasis after stress.</text>
</comment>
<dbReference type="InterPro" id="IPR000187">
    <property type="entry name" value="CRF"/>
</dbReference>
<name>A0ABQ0FF57_APOSI</name>
<evidence type="ECO:0000256" key="1">
    <source>
        <dbReference type="ARBA" id="ARBA00004613"/>
    </source>
</evidence>